<dbReference type="Gene3D" id="3.40.50.150">
    <property type="entry name" value="Vaccinia Virus protein VP39"/>
    <property type="match status" value="1"/>
</dbReference>
<name>A0A0M3IDA5_ASCLU</name>
<sequence length="212" mass="23146">MSSTLSFIASCDLTHYLLGVGASFVQGRNVLELGAGCGLCGITLAASGLTNSVTLTDCNKHVLGLIEENLCNNFSQEVRQQRNIKVNYFDWMASKASDLYIRPNLIIASDVVYDNEVLPSLAHMIADLIEAGGRGDVRCLVAGTVRNEDTMRAFLSAIEANGLKVDETFTFSDDAFRFEDGRRIVHPSMFPFVATLQCPTTFYWISSVGALT</sequence>
<dbReference type="GO" id="GO:0032991">
    <property type="term" value="C:protein-containing complex"/>
    <property type="evidence" value="ECO:0007669"/>
    <property type="project" value="TreeGrafter"/>
</dbReference>
<dbReference type="Pfam" id="PF10294">
    <property type="entry name" value="Methyltransf_16"/>
    <property type="match status" value="1"/>
</dbReference>
<organism evidence="1 2">
    <name type="scientific">Ascaris lumbricoides</name>
    <name type="common">Giant roundworm</name>
    <dbReference type="NCBI Taxonomy" id="6252"/>
    <lineage>
        <taxon>Eukaryota</taxon>
        <taxon>Metazoa</taxon>
        <taxon>Ecdysozoa</taxon>
        <taxon>Nematoda</taxon>
        <taxon>Chromadorea</taxon>
        <taxon>Rhabditida</taxon>
        <taxon>Spirurina</taxon>
        <taxon>Ascaridomorpha</taxon>
        <taxon>Ascaridoidea</taxon>
        <taxon>Ascarididae</taxon>
        <taxon>Ascaris</taxon>
    </lineage>
</organism>
<dbReference type="PANTHER" id="PTHR14614">
    <property type="entry name" value="HEPATOCELLULAR CARCINOMA-ASSOCIATED ANTIGEN"/>
    <property type="match status" value="1"/>
</dbReference>
<proteinExistence type="predicted"/>
<dbReference type="AlphaFoldDB" id="A0A0M3IDA5"/>
<dbReference type="PANTHER" id="PTHR14614:SF130">
    <property type="entry name" value="PROTEIN-LYSINE N-METHYLTRANSFERASE EEF2KMT"/>
    <property type="match status" value="1"/>
</dbReference>
<dbReference type="Proteomes" id="UP000036681">
    <property type="component" value="Unplaced"/>
</dbReference>
<keyword evidence="1" id="KW-1185">Reference proteome</keyword>
<dbReference type="InterPro" id="IPR029063">
    <property type="entry name" value="SAM-dependent_MTases_sf"/>
</dbReference>
<accession>A0A0M3IDA5</accession>
<protein>
    <submittedName>
        <fullName evidence="2">FAM86 domain-containing protein</fullName>
    </submittedName>
</protein>
<evidence type="ECO:0000313" key="1">
    <source>
        <dbReference type="Proteomes" id="UP000036681"/>
    </source>
</evidence>
<dbReference type="WBParaSite" id="ALUE_0001598501-mRNA-1">
    <property type="protein sequence ID" value="ALUE_0001598501-mRNA-1"/>
    <property type="gene ID" value="ALUE_0001598501"/>
</dbReference>
<dbReference type="SUPFAM" id="SSF53335">
    <property type="entry name" value="S-adenosyl-L-methionine-dependent methyltransferases"/>
    <property type="match status" value="1"/>
</dbReference>
<evidence type="ECO:0000313" key="2">
    <source>
        <dbReference type="WBParaSite" id="ALUE_0001598501-mRNA-1"/>
    </source>
</evidence>
<dbReference type="InterPro" id="IPR019410">
    <property type="entry name" value="Methyltransf_16"/>
</dbReference>
<reference evidence="2" key="1">
    <citation type="submission" date="2017-02" db="UniProtKB">
        <authorList>
            <consortium name="WormBaseParasite"/>
        </authorList>
    </citation>
    <scope>IDENTIFICATION</scope>
</reference>